<dbReference type="Gene3D" id="3.90.75.20">
    <property type="match status" value="1"/>
</dbReference>
<dbReference type="InterPro" id="IPR003615">
    <property type="entry name" value="HNH_nuc"/>
</dbReference>
<feature type="domain" description="HNH nuclease" evidence="1">
    <location>
        <begin position="16"/>
        <end position="59"/>
    </location>
</feature>
<name>A0A6M3XZ96_9ZZZZ</name>
<gene>
    <name evidence="2" type="ORF">TM448B04171_0001</name>
</gene>
<dbReference type="Pfam" id="PF13392">
    <property type="entry name" value="HNH_3"/>
    <property type="match status" value="1"/>
</dbReference>
<proteinExistence type="predicted"/>
<accession>A0A6M3XZ96</accession>
<dbReference type="GO" id="GO:0004519">
    <property type="term" value="F:endonuclease activity"/>
    <property type="evidence" value="ECO:0007669"/>
    <property type="project" value="UniProtKB-KW"/>
</dbReference>
<evidence type="ECO:0000259" key="1">
    <source>
        <dbReference type="Pfam" id="PF13392"/>
    </source>
</evidence>
<dbReference type="EMBL" id="MT145065">
    <property type="protein sequence ID" value="QJI03173.1"/>
    <property type="molecule type" value="Genomic_DNA"/>
</dbReference>
<dbReference type="SUPFAM" id="SSF54060">
    <property type="entry name" value="His-Me finger endonucleases"/>
    <property type="match status" value="1"/>
</dbReference>
<dbReference type="AlphaFoldDB" id="A0A6M3XZ96"/>
<protein>
    <submittedName>
        <fullName evidence="2">Putative homing endonuclease</fullName>
    </submittedName>
</protein>
<keyword evidence="2" id="KW-0540">Nuclease</keyword>
<organism evidence="2">
    <name type="scientific">viral metagenome</name>
    <dbReference type="NCBI Taxonomy" id="1070528"/>
    <lineage>
        <taxon>unclassified sequences</taxon>
        <taxon>metagenomes</taxon>
        <taxon>organismal metagenomes</taxon>
    </lineage>
</organism>
<evidence type="ECO:0000313" key="2">
    <source>
        <dbReference type="EMBL" id="QJI03173.1"/>
    </source>
</evidence>
<keyword evidence="2" id="KW-0378">Hydrolase</keyword>
<dbReference type="InterPro" id="IPR044925">
    <property type="entry name" value="His-Me_finger_sf"/>
</dbReference>
<reference evidence="2" key="1">
    <citation type="submission" date="2020-03" db="EMBL/GenBank/DDBJ databases">
        <title>The deep terrestrial virosphere.</title>
        <authorList>
            <person name="Holmfeldt K."/>
            <person name="Nilsson E."/>
            <person name="Simone D."/>
            <person name="Lopez-Fernandez M."/>
            <person name="Wu X."/>
            <person name="de Brujin I."/>
            <person name="Lundin D."/>
            <person name="Andersson A."/>
            <person name="Bertilsson S."/>
            <person name="Dopson M."/>
        </authorList>
    </citation>
    <scope>NUCLEOTIDE SEQUENCE</scope>
    <source>
        <strain evidence="2">TM448B04171</strain>
    </source>
</reference>
<sequence>MKKYYPTKFINGEQVKVQRIVMANFLGRKLKSTELVHHINGNTIDNRIENLKLVNRSGHKKLHPEIGKKTRFKKIYDINPGEVLRLFKEITITEIAKKYGCSYFVIWTIIKKNNLREKIVCKICGKFARYRRKQLCSKHYHYLWRHCQLEK</sequence>
<keyword evidence="2" id="KW-0255">Endonuclease</keyword>